<dbReference type="RefSeq" id="WP_124222530.1">
    <property type="nucleotide sequence ID" value="NZ_RKQL01000003.1"/>
</dbReference>
<feature type="coiled-coil region" evidence="5">
    <location>
        <begin position="318"/>
        <end position="345"/>
    </location>
</feature>
<dbReference type="Gene3D" id="3.30.420.10">
    <property type="entry name" value="Ribonuclease H-like superfamily/Ribonuclease H"/>
    <property type="match status" value="1"/>
</dbReference>
<dbReference type="CDD" id="cd06127">
    <property type="entry name" value="DEDDh"/>
    <property type="match status" value="1"/>
</dbReference>
<dbReference type="GO" id="GO:0003677">
    <property type="term" value="F:DNA binding"/>
    <property type="evidence" value="ECO:0007669"/>
    <property type="project" value="InterPro"/>
</dbReference>
<dbReference type="InterPro" id="IPR036397">
    <property type="entry name" value="RNaseH_sf"/>
</dbReference>
<evidence type="ECO:0000256" key="1">
    <source>
        <dbReference type="ARBA" id="ARBA00012417"/>
    </source>
</evidence>
<evidence type="ECO:0000259" key="7">
    <source>
        <dbReference type="SMART" id="SM00479"/>
    </source>
</evidence>
<evidence type="ECO:0000256" key="4">
    <source>
        <dbReference type="ARBA" id="ARBA00049244"/>
    </source>
</evidence>
<accession>A0A3N4US50</accession>
<dbReference type="PANTHER" id="PTHR30231:SF41">
    <property type="entry name" value="DNA POLYMERASE III SUBUNIT EPSILON"/>
    <property type="match status" value="1"/>
</dbReference>
<dbReference type="SMART" id="SM00479">
    <property type="entry name" value="EXOIII"/>
    <property type="match status" value="1"/>
</dbReference>
<keyword evidence="6" id="KW-0812">Transmembrane</keyword>
<evidence type="ECO:0000313" key="9">
    <source>
        <dbReference type="Proteomes" id="UP000272193"/>
    </source>
</evidence>
<reference evidence="8 9" key="1">
    <citation type="submission" date="2018-11" db="EMBL/GenBank/DDBJ databases">
        <title>Genomic Encyclopedia of Type Strains, Phase IV (KMG-IV): sequencing the most valuable type-strain genomes for metagenomic binning, comparative biology and taxonomic classification.</title>
        <authorList>
            <person name="Goeker M."/>
        </authorList>
    </citation>
    <scope>NUCLEOTIDE SEQUENCE [LARGE SCALE GENOMIC DNA]</scope>
    <source>
        <strain evidence="8 9">DSM 101684</strain>
    </source>
</reference>
<dbReference type="Pfam" id="PF00929">
    <property type="entry name" value="RNase_T"/>
    <property type="match status" value="1"/>
</dbReference>
<dbReference type="FunFam" id="3.30.420.10:FF:000045">
    <property type="entry name" value="3'-5' exonuclease DinG"/>
    <property type="match status" value="1"/>
</dbReference>
<dbReference type="EC" id="2.7.7.7" evidence="1"/>
<evidence type="ECO:0000313" key="8">
    <source>
        <dbReference type="EMBL" id="RPE67777.1"/>
    </source>
</evidence>
<dbReference type="GO" id="GO:0045004">
    <property type="term" value="P:DNA replication proofreading"/>
    <property type="evidence" value="ECO:0007669"/>
    <property type="project" value="TreeGrafter"/>
</dbReference>
<dbReference type="NCBIfam" id="TIGR00573">
    <property type="entry name" value="dnaq"/>
    <property type="match status" value="1"/>
</dbReference>
<evidence type="ECO:0000256" key="6">
    <source>
        <dbReference type="SAM" id="Phobius"/>
    </source>
</evidence>
<evidence type="ECO:0000256" key="5">
    <source>
        <dbReference type="SAM" id="Coils"/>
    </source>
</evidence>
<dbReference type="InterPro" id="IPR035965">
    <property type="entry name" value="PAS-like_dom_sf"/>
</dbReference>
<proteinExistence type="predicted"/>
<dbReference type="InterPro" id="IPR012337">
    <property type="entry name" value="RNaseH-like_sf"/>
</dbReference>
<organism evidence="8 9">
    <name type="scientific">Tibeticola sediminis</name>
    <dbReference type="NCBI Taxonomy" id="1917811"/>
    <lineage>
        <taxon>Bacteria</taxon>
        <taxon>Pseudomonadati</taxon>
        <taxon>Pseudomonadota</taxon>
        <taxon>Betaproteobacteria</taxon>
        <taxon>Burkholderiales</taxon>
        <taxon>Comamonadaceae</taxon>
        <taxon>Tibeticola</taxon>
    </lineage>
</organism>
<feature type="transmembrane region" description="Helical" evidence="6">
    <location>
        <begin position="51"/>
        <end position="70"/>
    </location>
</feature>
<dbReference type="InterPro" id="IPR013520">
    <property type="entry name" value="Ribonucl_H"/>
</dbReference>
<dbReference type="EMBL" id="RKQL01000003">
    <property type="protein sequence ID" value="RPE67777.1"/>
    <property type="molecule type" value="Genomic_DNA"/>
</dbReference>
<keyword evidence="9" id="KW-1185">Reference proteome</keyword>
<comment type="catalytic activity">
    <reaction evidence="4">
        <text>DNA(n) + a 2'-deoxyribonucleoside 5'-triphosphate = DNA(n+1) + diphosphate</text>
        <dbReference type="Rhea" id="RHEA:22508"/>
        <dbReference type="Rhea" id="RHEA-COMP:17339"/>
        <dbReference type="Rhea" id="RHEA-COMP:17340"/>
        <dbReference type="ChEBI" id="CHEBI:33019"/>
        <dbReference type="ChEBI" id="CHEBI:61560"/>
        <dbReference type="ChEBI" id="CHEBI:173112"/>
        <dbReference type="EC" id="2.7.7.7"/>
    </reaction>
</comment>
<evidence type="ECO:0000256" key="2">
    <source>
        <dbReference type="ARBA" id="ARBA00025483"/>
    </source>
</evidence>
<dbReference type="OrthoDB" id="9803913at2"/>
<dbReference type="SUPFAM" id="SSF53098">
    <property type="entry name" value="Ribonuclease H-like"/>
    <property type="match status" value="1"/>
</dbReference>
<comment type="function">
    <text evidence="2">DNA polymerase III is a complex, multichain enzyme responsible for most of the replicative synthesis in bacteria. The epsilon subunit contain the editing function and is a proofreading 3'-5' exonuclease.</text>
</comment>
<evidence type="ECO:0000256" key="3">
    <source>
        <dbReference type="ARBA" id="ARBA00026073"/>
    </source>
</evidence>
<dbReference type="SUPFAM" id="SSF55785">
    <property type="entry name" value="PYP-like sensor domain (PAS domain)"/>
    <property type="match status" value="1"/>
</dbReference>
<dbReference type="AlphaFoldDB" id="A0A3N4US50"/>
<gene>
    <name evidence="8" type="ORF">EDC62_1661</name>
</gene>
<dbReference type="InterPro" id="IPR006054">
    <property type="entry name" value="DnaQ"/>
</dbReference>
<dbReference type="PANTHER" id="PTHR30231">
    <property type="entry name" value="DNA POLYMERASE III SUBUNIT EPSILON"/>
    <property type="match status" value="1"/>
</dbReference>
<keyword evidence="6" id="KW-0472">Membrane</keyword>
<sequence>MKRLPWAVRAAAILSAALGLWLLLVLGMVSSTLEGAARAEWLGAIEGHWPLLLMGWLFASLGVYSFARAVERRFVRMPARLAERVRSLVADERAQGIEPQRGGDDAPLVEAINALAAQRQALRAEVEARVAEGSRRVEAERNRLAALVGELPQAVVVCNVDGRIVLYNRRARLQFRALSEHGDLTEGKDLLGIGRSIYAVFERALIAHALDRIQTRLERGARLPTAQFVTVTRAGQLLRVLVTPVLAAESVDGVEDGADGEKGAAELRGFVLILENVTRQYAEAAEREAAVLALGLKVGPVLGELRAAVAGLDEPASQSRLRESLRTLEQSIQTWTQESARLVQQRWPLEDVLAGDFFRAVAARISAATGRAPSIELPDEALWMRLDSFSMIQALAYLAQRLVDEYDVRYLRLRAMAAGPVVHVDLVWTGQALNNETAMSWGFDPFGPGAPASALTVREVVDRHAAQWWFERDRVRNEGFFRFVLARVQDVHASVEATEAPLQSRPEFFDFDLFAHREVDEALLDRPLSSLTYCVFDTETTGLNPSAGDAIIQIGAVRVVNGRVLRQESFEQLVDPGRPIPAASIPIHGITPEMVAGKPRIENVLPAFHRFATDAVLVAHNAAFDMKFLQLLEPRTGLRFDHPVLDTLLLSTLVHPNEESHRLEALAERFHIPVVGRHTALGDALVTAEVWVRLLPLLQAQGIHTLGQALEASRKTYYARLKY</sequence>
<protein>
    <recommendedName>
        <fullName evidence="1">DNA-directed DNA polymerase</fullName>
        <ecNumber evidence="1">2.7.7.7</ecNumber>
    </recommendedName>
</protein>
<dbReference type="Gene3D" id="3.30.450.20">
    <property type="entry name" value="PAS domain"/>
    <property type="match status" value="1"/>
</dbReference>
<dbReference type="Proteomes" id="UP000272193">
    <property type="component" value="Unassembled WGS sequence"/>
</dbReference>
<comment type="caution">
    <text evidence="8">The sequence shown here is derived from an EMBL/GenBank/DDBJ whole genome shotgun (WGS) entry which is preliminary data.</text>
</comment>
<dbReference type="GO" id="GO:0008408">
    <property type="term" value="F:3'-5' exonuclease activity"/>
    <property type="evidence" value="ECO:0007669"/>
    <property type="project" value="TreeGrafter"/>
</dbReference>
<dbReference type="GO" id="GO:0005829">
    <property type="term" value="C:cytosol"/>
    <property type="evidence" value="ECO:0007669"/>
    <property type="project" value="TreeGrafter"/>
</dbReference>
<keyword evidence="5" id="KW-0175">Coiled coil</keyword>
<name>A0A3N4US50_9BURK</name>
<keyword evidence="6" id="KW-1133">Transmembrane helix</keyword>
<feature type="domain" description="Exonuclease" evidence="7">
    <location>
        <begin position="532"/>
        <end position="700"/>
    </location>
</feature>
<comment type="subunit">
    <text evidence="3">DNA polymerase III contains a core (composed of alpha, epsilon and theta chains) that associates with a tau subunit. This core dimerizes to form the POLIII' complex. PolIII' associates with the gamma complex (composed of gamma, delta, delta', psi and chi chains) and with the beta chain to form the complete DNA polymerase III complex.</text>
</comment>
<dbReference type="GO" id="GO:0003887">
    <property type="term" value="F:DNA-directed DNA polymerase activity"/>
    <property type="evidence" value="ECO:0007669"/>
    <property type="project" value="UniProtKB-EC"/>
</dbReference>